<dbReference type="HOGENOM" id="CLU_447470_0_0_14"/>
<dbReference type="AlphaFoldDB" id="E8ZJN9"/>
<dbReference type="KEGG" id="mha:HF1_13520"/>
<keyword evidence="2" id="KW-1185">Reference proteome</keyword>
<protein>
    <submittedName>
        <fullName evidence="1">ABC substrate-binding protein-iron</fullName>
    </submittedName>
</protein>
<dbReference type="Proteomes" id="UP000008637">
    <property type="component" value="Chromosome"/>
</dbReference>
<dbReference type="EMBL" id="FR773153">
    <property type="protein sequence ID" value="CBY93360.1"/>
    <property type="molecule type" value="Genomic_DNA"/>
</dbReference>
<reference evidence="1 2" key="1">
    <citation type="journal article" date="2011" name="J. Bacteriol.">
        <title>Complete genome sequence of Mycoplasma haemofelis, a hemotropic mycoplasma.</title>
        <authorList>
            <person name="Barker E.N."/>
            <person name="Helps C.R."/>
            <person name="Peters I.R."/>
            <person name="Darby A.C."/>
            <person name="Radford A.D."/>
            <person name="Tasker S."/>
        </authorList>
    </citation>
    <scope>NUCLEOTIDE SEQUENCE [LARGE SCALE GENOMIC DNA]</scope>
    <source>
        <strain evidence="1 2">Langford 1</strain>
    </source>
</reference>
<sequence length="630" mass="71689">MLQVNRKLLIFSGSPFLGFAGFLRASDQEIKDYKIMVNYNGQADLLLSLQIPPDYYPYQFKKTALYDYLTDVDQYVITNAHTSTNKSLIKVKLQSRLDELLGKVKEFGPSLWNEGLYDSGLVFRNDQFWSNKRTSVLFLEQFVADDHSILSSSFNLLPTHKDLIVTNYRAARDPYTIFSKKVFKCFESSNIALVSDKAGDDNTCDSDSDSDSDSKKIADKLKEYVSSYNKESINSLYRFGRYIDFWNKLFSEHSSQLNELKIEEWIKKDKLFSLKEHDEAIAKKYANTVFTTEEINNLNSWNGNGGWKSNYLSTLSTLSKTHHPALEQTTIPGEAPLAEGAQKEVVIFLFQFAALLDKYSKGNNFQTEFKDDYRKEFIQNALKNAATMGNNLKTRITNIRDYFKKIGVVDNGYDPSNGNNSNSNSNSKSLAILTYPPTSYGAGEATIQSMSKFPFIYSDIGLRQVFPKDIETTTSMEDDIFSVDDNGWWWKIGKADLDPSHLLKFEGTADNVLILANPEDWSLLKDKNSSAVKSIGNLLKNRTSNNIDPHKVNTEGYPVKYNKYHLWNEGLRSPIALNLLLDSLVDMFQKWYDKGFSHTSEYCKAMDWGDYWHQQFVEGSSAASAASASQ</sequence>
<dbReference type="OrthoDB" id="393433at2"/>
<proteinExistence type="predicted"/>
<organism evidence="1 2">
    <name type="scientific">Mycoplasma haemofelis (strain Langford 1)</name>
    <name type="common">Haemobartonella felis</name>
    <dbReference type="NCBI Taxonomy" id="941640"/>
    <lineage>
        <taxon>Bacteria</taxon>
        <taxon>Bacillati</taxon>
        <taxon>Mycoplasmatota</taxon>
        <taxon>Mollicutes</taxon>
        <taxon>Mycoplasmataceae</taxon>
        <taxon>Mycoplasma</taxon>
    </lineage>
</organism>
<name>E8ZJN9_MYCHL</name>
<accession>E8ZJN9</accession>
<gene>
    <name evidence="1" type="ORF">HF1_13520</name>
</gene>
<evidence type="ECO:0000313" key="1">
    <source>
        <dbReference type="EMBL" id="CBY93360.1"/>
    </source>
</evidence>
<evidence type="ECO:0000313" key="2">
    <source>
        <dbReference type="Proteomes" id="UP000008637"/>
    </source>
</evidence>